<organism evidence="2 3">
    <name type="scientific">Hyaloscypha bicolor E</name>
    <dbReference type="NCBI Taxonomy" id="1095630"/>
    <lineage>
        <taxon>Eukaryota</taxon>
        <taxon>Fungi</taxon>
        <taxon>Dikarya</taxon>
        <taxon>Ascomycota</taxon>
        <taxon>Pezizomycotina</taxon>
        <taxon>Leotiomycetes</taxon>
        <taxon>Helotiales</taxon>
        <taxon>Hyaloscyphaceae</taxon>
        <taxon>Hyaloscypha</taxon>
        <taxon>Hyaloscypha bicolor</taxon>
    </lineage>
</organism>
<accession>A0A2J6T2L2</accession>
<sequence>MAKKGPVPAPEEQISIKSHHHPQSRIRGVQLTVSEPPPPTISTRMASRMGMHRAAGCLTGGPVTGAQSGNRTAGYALGGADSACAPTSVAVDSHIPKFLPDAAPHPL</sequence>
<dbReference type="AlphaFoldDB" id="A0A2J6T2L2"/>
<reference evidence="2 3" key="1">
    <citation type="submission" date="2016-04" db="EMBL/GenBank/DDBJ databases">
        <title>A degradative enzymes factory behind the ericoid mycorrhizal symbiosis.</title>
        <authorList>
            <consortium name="DOE Joint Genome Institute"/>
            <person name="Martino E."/>
            <person name="Morin E."/>
            <person name="Grelet G."/>
            <person name="Kuo A."/>
            <person name="Kohler A."/>
            <person name="Daghino S."/>
            <person name="Barry K."/>
            <person name="Choi C."/>
            <person name="Cichocki N."/>
            <person name="Clum A."/>
            <person name="Copeland A."/>
            <person name="Hainaut M."/>
            <person name="Haridas S."/>
            <person name="Labutti K."/>
            <person name="Lindquist E."/>
            <person name="Lipzen A."/>
            <person name="Khouja H.-R."/>
            <person name="Murat C."/>
            <person name="Ohm R."/>
            <person name="Olson A."/>
            <person name="Spatafora J."/>
            <person name="Veneault-Fourrey C."/>
            <person name="Henrissat B."/>
            <person name="Grigoriev I."/>
            <person name="Martin F."/>
            <person name="Perotto S."/>
        </authorList>
    </citation>
    <scope>NUCLEOTIDE SEQUENCE [LARGE SCALE GENOMIC DNA]</scope>
    <source>
        <strain evidence="2 3">E</strain>
    </source>
</reference>
<protein>
    <submittedName>
        <fullName evidence="2">Uncharacterized protein</fullName>
    </submittedName>
</protein>
<dbReference type="GeneID" id="36591547"/>
<dbReference type="InParanoid" id="A0A2J6T2L2"/>
<dbReference type="RefSeq" id="XP_024734153.1">
    <property type="nucleotide sequence ID" value="XM_024883470.1"/>
</dbReference>
<keyword evidence="3" id="KW-1185">Reference proteome</keyword>
<feature type="region of interest" description="Disordered" evidence="1">
    <location>
        <begin position="1"/>
        <end position="44"/>
    </location>
</feature>
<gene>
    <name evidence="2" type="ORF">K444DRAFT_632374</name>
</gene>
<evidence type="ECO:0000256" key="1">
    <source>
        <dbReference type="SAM" id="MobiDB-lite"/>
    </source>
</evidence>
<name>A0A2J6T2L2_9HELO</name>
<dbReference type="EMBL" id="KZ613847">
    <property type="protein sequence ID" value="PMD57249.1"/>
    <property type="molecule type" value="Genomic_DNA"/>
</dbReference>
<proteinExistence type="predicted"/>
<dbReference type="Proteomes" id="UP000235371">
    <property type="component" value="Unassembled WGS sequence"/>
</dbReference>
<evidence type="ECO:0000313" key="2">
    <source>
        <dbReference type="EMBL" id="PMD57249.1"/>
    </source>
</evidence>
<evidence type="ECO:0000313" key="3">
    <source>
        <dbReference type="Proteomes" id="UP000235371"/>
    </source>
</evidence>